<dbReference type="Gene3D" id="3.40.470.10">
    <property type="entry name" value="Uracil-DNA glycosylase-like domain"/>
    <property type="match status" value="1"/>
</dbReference>
<evidence type="ECO:0000313" key="3">
    <source>
        <dbReference type="EMBL" id="KCY22313.1"/>
    </source>
</evidence>
<sequence>MKIKSLNILNDGLEESVAERIWEQTEANANYQFNKSHSVEYSIISMWCAYIRVHYPAEYFAASLSVVDTEDKLTGLVKDARECGIEILPPDINYSADRYKIKSNTEILAPFNAVKGISETIAKAIVKLREKNRAWKVVRYKKSRKTGETTPVYGPDGSVPPKKRFDSFDEFEKAASQPNSKVNKTIVENLRAIGAFASIEPSEPSAKDLSRRKDQMRLLPGLIIDSVKADRYTDTSEPFLRASLVEHMRDCKQCNGCDLAGQVHPDIRLGKKMRFMVVSDCPTWEEEKKGKLLEGESAQYVKAAIKENELAVADGYYTTLVKAKKQDKFLTTGQINGCSPHLAKEIELLKPPVIVALGSQSIRYLLPDVKVSPSDLVGMTFYNPKLDATIVCGLNPQQCHFDPTKLEGLVKAFKEVADIIS</sequence>
<dbReference type="SUPFAM" id="SSF52141">
    <property type="entry name" value="Uracil-DNA glycosylase-like"/>
    <property type="match status" value="1"/>
</dbReference>
<dbReference type="GO" id="GO:0008408">
    <property type="term" value="F:3'-5' exonuclease activity"/>
    <property type="evidence" value="ECO:0007669"/>
    <property type="project" value="InterPro"/>
</dbReference>
<evidence type="ECO:0000259" key="2">
    <source>
        <dbReference type="Pfam" id="PF14579"/>
    </source>
</evidence>
<accession>A0A062IWQ6</accession>
<dbReference type="GO" id="GO:0006260">
    <property type="term" value="P:DNA replication"/>
    <property type="evidence" value="ECO:0007669"/>
    <property type="project" value="InterPro"/>
</dbReference>
<gene>
    <name evidence="3" type="ORF">J596_0354</name>
</gene>
<dbReference type="Pfam" id="PF03167">
    <property type="entry name" value="UDG"/>
    <property type="match status" value="1"/>
</dbReference>
<name>A0A062IWQ6_ACIBA</name>
<dbReference type="InterPro" id="IPR029460">
    <property type="entry name" value="DNAPol_HHH"/>
</dbReference>
<proteinExistence type="predicted"/>
<protein>
    <submittedName>
        <fullName evidence="3">Uracil DNA glycosylase superfamily protein</fullName>
    </submittedName>
</protein>
<dbReference type="AlphaFoldDB" id="A0A062IWQ6"/>
<dbReference type="PANTHER" id="PTHR32294:SF0">
    <property type="entry name" value="DNA POLYMERASE III SUBUNIT ALPHA"/>
    <property type="match status" value="1"/>
</dbReference>
<dbReference type="EMBL" id="JMOD01000004">
    <property type="protein sequence ID" value="KCY22313.1"/>
    <property type="molecule type" value="Genomic_DNA"/>
</dbReference>
<reference evidence="3 4" key="1">
    <citation type="submission" date="2014-04" db="EMBL/GenBank/DDBJ databases">
        <title>Comparative genomics and transcriptomics to identify genetic mechanisms underlying the emergence of carbapenem resistant Acinetobacter baumannii (CRAb).</title>
        <authorList>
            <person name="Harris A.D."/>
            <person name="Johnson K.J."/>
            <person name="George J."/>
            <person name="Nadendla S."/>
            <person name="Daugherty S.C."/>
            <person name="Parankush S."/>
            <person name="Sadzewicz L."/>
            <person name="Tallon L."/>
            <person name="Sengamalay N."/>
            <person name="Hazen T.H."/>
            <person name="Rasko D.A."/>
        </authorList>
    </citation>
    <scope>NUCLEOTIDE SEQUENCE [LARGE SCALE GENOMIC DNA]</scope>
    <source>
        <strain evidence="3 4">21072</strain>
    </source>
</reference>
<dbReference type="PANTHER" id="PTHR32294">
    <property type="entry name" value="DNA POLYMERASE III SUBUNIT ALPHA"/>
    <property type="match status" value="1"/>
</dbReference>
<dbReference type="InterPro" id="IPR004805">
    <property type="entry name" value="DnaE2/DnaE/PolC"/>
</dbReference>
<dbReference type="Pfam" id="PF14579">
    <property type="entry name" value="HHH_6"/>
    <property type="match status" value="1"/>
</dbReference>
<dbReference type="PATRIC" id="fig|1310697.3.peg.331"/>
<dbReference type="InterPro" id="IPR005122">
    <property type="entry name" value="Uracil-DNA_glycosylase-like"/>
</dbReference>
<feature type="domain" description="DNA polymerase helix-hairpin-helix motif" evidence="2">
    <location>
        <begin position="84"/>
        <end position="136"/>
    </location>
</feature>
<dbReference type="InterPro" id="IPR036895">
    <property type="entry name" value="Uracil-DNA_glycosylase-like_sf"/>
</dbReference>
<dbReference type="Gene3D" id="1.10.150.870">
    <property type="match status" value="1"/>
</dbReference>
<comment type="caution">
    <text evidence="3">The sequence shown here is derived from an EMBL/GenBank/DDBJ whole genome shotgun (WGS) entry which is preliminary data.</text>
</comment>
<feature type="domain" description="Uracil-DNA glycosylase-like" evidence="1">
    <location>
        <begin position="272"/>
        <end position="378"/>
    </location>
</feature>
<evidence type="ECO:0000259" key="1">
    <source>
        <dbReference type="Pfam" id="PF03167"/>
    </source>
</evidence>
<dbReference type="Proteomes" id="UP000027327">
    <property type="component" value="Unassembled WGS sequence"/>
</dbReference>
<evidence type="ECO:0000313" key="4">
    <source>
        <dbReference type="Proteomes" id="UP000027327"/>
    </source>
</evidence>
<organism evidence="3 4">
    <name type="scientific">Acinetobacter baumannii 21072</name>
    <dbReference type="NCBI Taxonomy" id="1310697"/>
    <lineage>
        <taxon>Bacteria</taxon>
        <taxon>Pseudomonadati</taxon>
        <taxon>Pseudomonadota</taxon>
        <taxon>Gammaproteobacteria</taxon>
        <taxon>Moraxellales</taxon>
        <taxon>Moraxellaceae</taxon>
        <taxon>Acinetobacter</taxon>
        <taxon>Acinetobacter calcoaceticus/baumannii complex</taxon>
    </lineage>
</organism>
<dbReference type="RefSeq" id="WP_000695254.1">
    <property type="nucleotide sequence ID" value="NZ_JMOD01000004.1"/>
</dbReference>